<dbReference type="Gene3D" id="3.40.50.10610">
    <property type="entry name" value="ABC-type transport auxiliary lipoprotein component"/>
    <property type="match status" value="1"/>
</dbReference>
<keyword evidence="2" id="KW-1185">Reference proteome</keyword>
<protein>
    <submittedName>
        <fullName evidence="1">Uncharacterized protein</fullName>
    </submittedName>
</protein>
<sequence length="316" mass="34610">MPSSPARKLLRRIFAEMVTLLRPIWLIATALTLLFATQSYAQESTQPAVAIKEPTVGDGVKGNAKKRLKLDIIWDELEASFRATRKFRVLSRNKADLAAVLEEQEFASSDLAKGDAAASGVLNNANYLILPTIQDFKFYSAHKKLPNFDSKYKRTDVGFLQISAKMIDTATGQVVANFSLSDKFNIGQGVVNGRGAVPSSKRFTKMAKTVAGQLADQFVNAVYPMKVVKRDRRGNVFINRGKDGGLKVGDIFDVFYAGEEMIDPDTGESLGASEEYVGQVKVSRINPKFTVAKVVKELDATNAPIGVGDILRTPQK</sequence>
<name>A0A437Q623_9GAMM</name>
<dbReference type="Proteomes" id="UP000282818">
    <property type="component" value="Unassembled WGS sequence"/>
</dbReference>
<evidence type="ECO:0000313" key="2">
    <source>
        <dbReference type="Proteomes" id="UP000282818"/>
    </source>
</evidence>
<organism evidence="1 2">
    <name type="scientific">Neptunomonas marina</name>
    <dbReference type="NCBI Taxonomy" id="1815562"/>
    <lineage>
        <taxon>Bacteria</taxon>
        <taxon>Pseudomonadati</taxon>
        <taxon>Pseudomonadota</taxon>
        <taxon>Gammaproteobacteria</taxon>
        <taxon>Oceanospirillales</taxon>
        <taxon>Oceanospirillaceae</taxon>
        <taxon>Neptunomonas</taxon>
    </lineage>
</organism>
<accession>A0A437Q623</accession>
<gene>
    <name evidence="1" type="ORF">EOE65_12810</name>
</gene>
<dbReference type="AlphaFoldDB" id="A0A437Q623"/>
<dbReference type="Gene3D" id="2.40.10.410">
    <property type="entry name" value="FlgT, C-terminal domain"/>
    <property type="match status" value="1"/>
</dbReference>
<dbReference type="EMBL" id="SACQ01000006">
    <property type="protein sequence ID" value="RVU29942.1"/>
    <property type="molecule type" value="Genomic_DNA"/>
</dbReference>
<dbReference type="InterPro" id="IPR038165">
    <property type="entry name" value="FlgT_C_sf"/>
</dbReference>
<reference evidence="1 2" key="1">
    <citation type="submission" date="2019-01" db="EMBL/GenBank/DDBJ databases">
        <authorList>
            <person name="Chen W.-M."/>
        </authorList>
    </citation>
    <scope>NUCLEOTIDE SEQUENCE [LARGE SCALE GENOMIC DNA]</scope>
    <source>
        <strain evidence="1 2">HPM-16</strain>
    </source>
</reference>
<evidence type="ECO:0000313" key="1">
    <source>
        <dbReference type="EMBL" id="RVU29942.1"/>
    </source>
</evidence>
<proteinExistence type="predicted"/>
<comment type="caution">
    <text evidence="1">The sequence shown here is derived from an EMBL/GenBank/DDBJ whole genome shotgun (WGS) entry which is preliminary data.</text>
</comment>